<evidence type="ECO:0000313" key="1">
    <source>
        <dbReference type="EMBL" id="KKN23582.1"/>
    </source>
</evidence>
<dbReference type="EMBL" id="LAZR01002958">
    <property type="protein sequence ID" value="KKN23582.1"/>
    <property type="molecule type" value="Genomic_DNA"/>
</dbReference>
<accession>A0A0F9PGF7</accession>
<organism evidence="1">
    <name type="scientific">marine sediment metagenome</name>
    <dbReference type="NCBI Taxonomy" id="412755"/>
    <lineage>
        <taxon>unclassified sequences</taxon>
        <taxon>metagenomes</taxon>
        <taxon>ecological metagenomes</taxon>
    </lineage>
</organism>
<protein>
    <submittedName>
        <fullName evidence="1">Uncharacterized protein</fullName>
    </submittedName>
</protein>
<sequence length="85" mass="9604">MTTKKMLEPAIMSMSKGFKVSITCLDCGNILEVNTRKIATVHLLKADIYEIFVQSLDKGFEKMKIEIKNHLENDHDIGGVYDTSL</sequence>
<comment type="caution">
    <text evidence="1">The sequence shown here is derived from an EMBL/GenBank/DDBJ whole genome shotgun (WGS) entry which is preliminary data.</text>
</comment>
<gene>
    <name evidence="1" type="ORF">LCGC14_0903610</name>
</gene>
<proteinExistence type="predicted"/>
<dbReference type="AlphaFoldDB" id="A0A0F9PGF7"/>
<reference evidence="1" key="1">
    <citation type="journal article" date="2015" name="Nature">
        <title>Complex archaea that bridge the gap between prokaryotes and eukaryotes.</title>
        <authorList>
            <person name="Spang A."/>
            <person name="Saw J.H."/>
            <person name="Jorgensen S.L."/>
            <person name="Zaremba-Niedzwiedzka K."/>
            <person name="Martijn J."/>
            <person name="Lind A.E."/>
            <person name="van Eijk R."/>
            <person name="Schleper C."/>
            <person name="Guy L."/>
            <person name="Ettema T.J."/>
        </authorList>
    </citation>
    <scope>NUCLEOTIDE SEQUENCE</scope>
</reference>
<name>A0A0F9PGF7_9ZZZZ</name>